<dbReference type="HOGENOM" id="CLU_2698804_0_0_5"/>
<evidence type="ECO:0000313" key="1">
    <source>
        <dbReference type="EMBL" id="ABD44888.1"/>
    </source>
</evidence>
<dbReference type="OrthoDB" id="7163152at2"/>
<accession>Q2GHB0</accession>
<dbReference type="EMBL" id="CP000236">
    <property type="protein sequence ID" value="ABD44888.1"/>
    <property type="molecule type" value="Genomic_DNA"/>
</dbReference>
<keyword evidence="2" id="KW-1185">Reference proteome</keyword>
<reference evidence="1 2" key="1">
    <citation type="journal article" date="2006" name="PLoS Genet.">
        <title>Comparative genomics of emerging human ehrlichiosis agents.</title>
        <authorList>
            <person name="Dunning Hotopp J.C."/>
            <person name="Lin M."/>
            <person name="Madupu R."/>
            <person name="Crabtree J."/>
            <person name="Angiuoli S.V."/>
            <person name="Eisen J.A."/>
            <person name="Seshadri R."/>
            <person name="Ren Q."/>
            <person name="Wu M."/>
            <person name="Utterback T.R."/>
            <person name="Smith S."/>
            <person name="Lewis M."/>
            <person name="Khouri H."/>
            <person name="Zhang C."/>
            <person name="Niu H."/>
            <person name="Lin Q."/>
            <person name="Ohashi N."/>
            <person name="Zhi N."/>
            <person name="Nelson W."/>
            <person name="Brinkac L.M."/>
            <person name="Dodson R.J."/>
            <person name="Rosovitz M.J."/>
            <person name="Sundaram J."/>
            <person name="Daugherty S.C."/>
            <person name="Davidsen T."/>
            <person name="Durkin A.S."/>
            <person name="Gwinn M."/>
            <person name="Haft D.H."/>
            <person name="Selengut J.D."/>
            <person name="Sullivan S.A."/>
            <person name="Zafar N."/>
            <person name="Zhou L."/>
            <person name="Benahmed F."/>
            <person name="Forberger H."/>
            <person name="Halpin R."/>
            <person name="Mulligan S."/>
            <person name="Robinson J."/>
            <person name="White O."/>
            <person name="Rikihisa Y."/>
            <person name="Tettelin H."/>
        </authorList>
    </citation>
    <scope>NUCLEOTIDE SEQUENCE [LARGE SCALE GENOMIC DNA]</scope>
    <source>
        <strain evidence="2">ATCC CRL-10679 / Arkansas</strain>
    </source>
</reference>
<proteinExistence type="predicted"/>
<sequence>MRFFLHDISKMSVSLFGIAIGTLGITNRVVKKCLSAYLRNSGFVTQDELDTLSSSVREIASKQNEIEKQLSQK</sequence>
<dbReference type="KEGG" id="ech:ECH_0353"/>
<dbReference type="AlphaFoldDB" id="Q2GHB0"/>
<organism evidence="1 2">
    <name type="scientific">Ehrlichia chaffeensis (strain ATCC CRL-10679 / Arkansas)</name>
    <dbReference type="NCBI Taxonomy" id="205920"/>
    <lineage>
        <taxon>Bacteria</taxon>
        <taxon>Pseudomonadati</taxon>
        <taxon>Pseudomonadota</taxon>
        <taxon>Alphaproteobacteria</taxon>
        <taxon>Rickettsiales</taxon>
        <taxon>Anaplasmataceae</taxon>
        <taxon>Ehrlichia</taxon>
    </lineage>
</organism>
<protein>
    <submittedName>
        <fullName evidence="1">Uncharacterized protein</fullName>
    </submittedName>
</protein>
<dbReference type="STRING" id="205920.ECH_0353"/>
<evidence type="ECO:0000313" key="2">
    <source>
        <dbReference type="Proteomes" id="UP000008320"/>
    </source>
</evidence>
<name>Q2GHB0_EHRCR</name>
<dbReference type="RefSeq" id="WP_006009952.1">
    <property type="nucleotide sequence ID" value="NC_007799.1"/>
</dbReference>
<dbReference type="Proteomes" id="UP000008320">
    <property type="component" value="Chromosome"/>
</dbReference>
<gene>
    <name evidence="1" type="ordered locus">ECH_0353</name>
</gene>